<proteinExistence type="predicted"/>
<evidence type="ECO:0000256" key="1">
    <source>
        <dbReference type="SAM" id="SignalP"/>
    </source>
</evidence>
<accession>A0ABV9KFW0</accession>
<keyword evidence="1" id="KW-0732">Signal</keyword>
<dbReference type="EMBL" id="JBHSGI010000009">
    <property type="protein sequence ID" value="MFC4668989.1"/>
    <property type="molecule type" value="Genomic_DNA"/>
</dbReference>
<sequence length="161" mass="16864">MSSYSRRFVIALPLALAACGFRPVYGPGGAGRALDGKVSMEPVDTEDGYLIVRALEDRLGRAGTPAYHLSVTTEVEPQGQAVTASGAITRISLVGRATYVLTRAGSDVKLAEGDVRNFTGYSATGSTVEALAAETDARERLMVILADQIVTRLYATPGLGA</sequence>
<dbReference type="PROSITE" id="PS51257">
    <property type="entry name" value="PROKAR_LIPOPROTEIN"/>
    <property type="match status" value="1"/>
</dbReference>
<feature type="chain" id="PRO_5046399194" evidence="1">
    <location>
        <begin position="18"/>
        <end position="161"/>
    </location>
</feature>
<feature type="signal peptide" evidence="1">
    <location>
        <begin position="1"/>
        <end position="17"/>
    </location>
</feature>
<evidence type="ECO:0000313" key="2">
    <source>
        <dbReference type="EMBL" id="MFC4668989.1"/>
    </source>
</evidence>
<reference evidence="3" key="1">
    <citation type="journal article" date="2019" name="Int. J. Syst. Evol. Microbiol.">
        <title>The Global Catalogue of Microorganisms (GCM) 10K type strain sequencing project: providing services to taxonomists for standard genome sequencing and annotation.</title>
        <authorList>
            <consortium name="The Broad Institute Genomics Platform"/>
            <consortium name="The Broad Institute Genome Sequencing Center for Infectious Disease"/>
            <person name="Wu L."/>
            <person name="Ma J."/>
        </authorList>
    </citation>
    <scope>NUCLEOTIDE SEQUENCE [LARGE SCALE GENOMIC DNA]</scope>
    <source>
        <strain evidence="3">CGMCC 4.7283</strain>
    </source>
</reference>
<name>A0ABV9KFW0_9RHOB</name>
<protein>
    <submittedName>
        <fullName evidence="2">LPS assembly lipoprotein LptE</fullName>
    </submittedName>
</protein>
<gene>
    <name evidence="2" type="primary">lptE</name>
    <name evidence="2" type="ORF">ACFO5X_10525</name>
</gene>
<comment type="caution">
    <text evidence="2">The sequence shown here is derived from an EMBL/GenBank/DDBJ whole genome shotgun (WGS) entry which is preliminary data.</text>
</comment>
<dbReference type="InterPro" id="IPR007485">
    <property type="entry name" value="LPS_assembly_LptE"/>
</dbReference>
<evidence type="ECO:0000313" key="3">
    <source>
        <dbReference type="Proteomes" id="UP001595973"/>
    </source>
</evidence>
<organism evidence="2 3">
    <name type="scientific">Seohaeicola nanhaiensis</name>
    <dbReference type="NCBI Taxonomy" id="1387282"/>
    <lineage>
        <taxon>Bacteria</taxon>
        <taxon>Pseudomonadati</taxon>
        <taxon>Pseudomonadota</taxon>
        <taxon>Alphaproteobacteria</taxon>
        <taxon>Rhodobacterales</taxon>
        <taxon>Roseobacteraceae</taxon>
        <taxon>Seohaeicola</taxon>
    </lineage>
</organism>
<dbReference type="Pfam" id="PF04390">
    <property type="entry name" value="LptE"/>
    <property type="match status" value="1"/>
</dbReference>
<keyword evidence="3" id="KW-1185">Reference proteome</keyword>
<keyword evidence="2" id="KW-0449">Lipoprotein</keyword>
<dbReference type="Gene3D" id="3.30.160.150">
    <property type="entry name" value="Lipoprotein like domain"/>
    <property type="match status" value="1"/>
</dbReference>
<dbReference type="Proteomes" id="UP001595973">
    <property type="component" value="Unassembled WGS sequence"/>
</dbReference>
<dbReference type="RefSeq" id="WP_380717393.1">
    <property type="nucleotide sequence ID" value="NZ_JBHSGI010000009.1"/>
</dbReference>